<feature type="binding site" evidence="12">
    <location>
        <position position="206"/>
    </location>
    <ligand>
        <name>pyruvate</name>
        <dbReference type="ChEBI" id="CHEBI:15361"/>
    </ligand>
</feature>
<dbReference type="SUPFAM" id="SSF51569">
    <property type="entry name" value="Aldolase"/>
    <property type="match status" value="1"/>
</dbReference>
<keyword evidence="5 12" id="KW-0963">Cytoplasm</keyword>
<comment type="subunit">
    <text evidence="12">Homotetramer; dimer of dimers.</text>
</comment>
<evidence type="ECO:0000256" key="6">
    <source>
        <dbReference type="ARBA" id="ARBA00022605"/>
    </source>
</evidence>
<accession>A0ABW2V432</accession>
<evidence type="ECO:0000256" key="11">
    <source>
        <dbReference type="ARBA" id="ARBA00047836"/>
    </source>
</evidence>
<feature type="site" description="Part of a proton relay during catalysis" evidence="12">
    <location>
        <position position="46"/>
    </location>
</feature>
<evidence type="ECO:0000256" key="3">
    <source>
        <dbReference type="ARBA" id="ARBA00007592"/>
    </source>
</evidence>
<keyword evidence="15" id="KW-1185">Reference proteome</keyword>
<dbReference type="NCBIfam" id="TIGR00674">
    <property type="entry name" value="dapA"/>
    <property type="match status" value="1"/>
</dbReference>
<keyword evidence="8 12" id="KW-0457">Lysine biosynthesis</keyword>
<reference evidence="15" key="1">
    <citation type="journal article" date="2019" name="Int. J. Syst. Evol. Microbiol.">
        <title>The Global Catalogue of Microorganisms (GCM) 10K type strain sequencing project: providing services to taxonomists for standard genome sequencing and annotation.</title>
        <authorList>
            <consortium name="The Broad Institute Genomics Platform"/>
            <consortium name="The Broad Institute Genome Sequencing Center for Infectious Disease"/>
            <person name="Wu L."/>
            <person name="Ma J."/>
        </authorList>
    </citation>
    <scope>NUCLEOTIDE SEQUENCE [LARGE SCALE GENOMIC DNA]</scope>
    <source>
        <strain evidence="15">JCM 18657</strain>
    </source>
</reference>
<evidence type="ECO:0000256" key="1">
    <source>
        <dbReference type="ARBA" id="ARBA00003294"/>
    </source>
</evidence>
<dbReference type="InterPro" id="IPR002220">
    <property type="entry name" value="DapA-like"/>
</dbReference>
<dbReference type="PROSITE" id="PS00665">
    <property type="entry name" value="DHDPS_1"/>
    <property type="match status" value="1"/>
</dbReference>
<dbReference type="Gene3D" id="3.20.20.70">
    <property type="entry name" value="Aldolase class I"/>
    <property type="match status" value="1"/>
</dbReference>
<protein>
    <recommendedName>
        <fullName evidence="4 12">4-hydroxy-tetrahydrodipicolinate synthase</fullName>
        <shortName evidence="12">HTPA synthase</shortName>
        <ecNumber evidence="4 12">4.3.3.7</ecNumber>
    </recommendedName>
</protein>
<evidence type="ECO:0000256" key="13">
    <source>
        <dbReference type="PIRNR" id="PIRNR001365"/>
    </source>
</evidence>
<comment type="subcellular location">
    <subcellularLocation>
        <location evidence="12">Cytoplasm</location>
    </subcellularLocation>
</comment>
<keyword evidence="9 12" id="KW-0456">Lyase</keyword>
<dbReference type="PIRSF" id="PIRSF001365">
    <property type="entry name" value="DHDPS"/>
    <property type="match status" value="1"/>
</dbReference>
<dbReference type="PRINTS" id="PR00146">
    <property type="entry name" value="DHPICSNTHASE"/>
</dbReference>
<comment type="caution">
    <text evidence="14">The sequence shown here is derived from an EMBL/GenBank/DDBJ whole genome shotgun (WGS) entry which is preliminary data.</text>
</comment>
<dbReference type="GO" id="GO:0008840">
    <property type="term" value="F:4-hydroxy-tetrahydrodipicolinate synthase activity"/>
    <property type="evidence" value="ECO:0007669"/>
    <property type="project" value="UniProtKB-EC"/>
</dbReference>
<gene>
    <name evidence="12 14" type="primary">dapA</name>
    <name evidence="14" type="ORF">ACFQWB_07595</name>
</gene>
<dbReference type="EMBL" id="JBHTGQ010000017">
    <property type="protein sequence ID" value="MFC7749800.1"/>
    <property type="molecule type" value="Genomic_DNA"/>
</dbReference>
<evidence type="ECO:0000256" key="5">
    <source>
        <dbReference type="ARBA" id="ARBA00022490"/>
    </source>
</evidence>
<proteinExistence type="inferred from homology"/>
<keyword evidence="6 12" id="KW-0028">Amino-acid biosynthesis</keyword>
<evidence type="ECO:0000256" key="10">
    <source>
        <dbReference type="ARBA" id="ARBA00023270"/>
    </source>
</evidence>
<comment type="caution">
    <text evidence="12">Was originally thought to be a dihydrodipicolinate synthase (DHDPS), catalyzing the condensation of (S)-aspartate-beta-semialdehyde [(S)-ASA] and pyruvate to dihydrodipicolinate (DHDP). However, it was shown in E.coli that the product of the enzymatic reaction is not dihydrodipicolinate but in fact (4S)-4-hydroxy-2,3,4,5-tetrahydro-(2S)-dipicolinic acid (HTPA), and that the consecutive dehydration reaction leading to DHDP is not spontaneous but catalyzed by DapB.</text>
</comment>
<dbReference type="Proteomes" id="UP001596528">
    <property type="component" value="Unassembled WGS sequence"/>
</dbReference>
<feature type="active site" description="Proton donor/acceptor" evidence="12">
    <location>
        <position position="135"/>
    </location>
</feature>
<comment type="function">
    <text evidence="1 12">Catalyzes the condensation of (S)-aspartate-beta-semialdehyde [(S)-ASA] and pyruvate to 4-hydroxy-tetrahydrodipicolinate (HTPA).</text>
</comment>
<dbReference type="EC" id="4.3.3.7" evidence="4 12"/>
<feature type="site" description="Part of a proton relay during catalysis" evidence="12">
    <location>
        <position position="109"/>
    </location>
</feature>
<dbReference type="SMART" id="SM01130">
    <property type="entry name" value="DHDPS"/>
    <property type="match status" value="1"/>
</dbReference>
<dbReference type="PANTHER" id="PTHR12128:SF66">
    <property type="entry name" value="4-HYDROXY-2-OXOGLUTARATE ALDOLASE, MITOCHONDRIAL"/>
    <property type="match status" value="1"/>
</dbReference>
<comment type="pathway">
    <text evidence="2 12">Amino-acid biosynthesis; L-lysine biosynthesis via DAP pathway; (S)-tetrahydrodipicolinate from L-aspartate: step 3/4.</text>
</comment>
<evidence type="ECO:0000256" key="8">
    <source>
        <dbReference type="ARBA" id="ARBA00023154"/>
    </source>
</evidence>
<name>A0ABW2V432_9BACL</name>
<keyword evidence="10 12" id="KW-0704">Schiff base</keyword>
<dbReference type="InterPro" id="IPR013785">
    <property type="entry name" value="Aldolase_TIM"/>
</dbReference>
<evidence type="ECO:0000313" key="15">
    <source>
        <dbReference type="Proteomes" id="UP001596528"/>
    </source>
</evidence>
<evidence type="ECO:0000256" key="4">
    <source>
        <dbReference type="ARBA" id="ARBA00012086"/>
    </source>
</evidence>
<dbReference type="HAMAP" id="MF_00418">
    <property type="entry name" value="DapA"/>
    <property type="match status" value="1"/>
</dbReference>
<dbReference type="Pfam" id="PF00701">
    <property type="entry name" value="DHDPS"/>
    <property type="match status" value="1"/>
</dbReference>
<feature type="active site" description="Schiff-base intermediate with substrate" evidence="12">
    <location>
        <position position="164"/>
    </location>
</feature>
<evidence type="ECO:0000256" key="9">
    <source>
        <dbReference type="ARBA" id="ARBA00023239"/>
    </source>
</evidence>
<sequence length="296" mass="32270">MDFGRLITAMVTPFDAQGAIEWETLGRLVDHLIEVQRNDAIIVCGTTGESPTLTDEEKAELFRYVVRRANGRCKVIAGTGSNSTAHTIHLTHEAEQAGVDGILLVAPYYNRPSQEGLYRHFSAVAASTKLPIMLYNIPGRTGINVEVSTTLRLAREFDHIVATKESITDFDAFTRLVAESPEHFRVYSGDDGITLPVLSVGGYGIVSVSSHIVGAQMKEMIEAYLAGRVADAAALHQKLSPVFSAMFNCPHRVPSPAPVKHALKLRGIDVGGLRLPLVGVTEAEGRFIEDVLNRFF</sequence>
<keyword evidence="7 12" id="KW-0220">Diaminopimelate biosynthesis</keyword>
<evidence type="ECO:0000256" key="12">
    <source>
        <dbReference type="HAMAP-Rule" id="MF_00418"/>
    </source>
</evidence>
<comment type="similarity">
    <text evidence="3 12 13">Belongs to the DapA family.</text>
</comment>
<dbReference type="CDD" id="cd00950">
    <property type="entry name" value="DHDPS"/>
    <property type="match status" value="1"/>
</dbReference>
<comment type="catalytic activity">
    <reaction evidence="11 12">
        <text>L-aspartate 4-semialdehyde + pyruvate = (2S,4S)-4-hydroxy-2,3,4,5-tetrahydrodipicolinate + H2O + H(+)</text>
        <dbReference type="Rhea" id="RHEA:34171"/>
        <dbReference type="ChEBI" id="CHEBI:15361"/>
        <dbReference type="ChEBI" id="CHEBI:15377"/>
        <dbReference type="ChEBI" id="CHEBI:15378"/>
        <dbReference type="ChEBI" id="CHEBI:67139"/>
        <dbReference type="ChEBI" id="CHEBI:537519"/>
        <dbReference type="EC" id="4.3.3.7"/>
    </reaction>
</comment>
<evidence type="ECO:0000256" key="7">
    <source>
        <dbReference type="ARBA" id="ARBA00022915"/>
    </source>
</evidence>
<evidence type="ECO:0000313" key="14">
    <source>
        <dbReference type="EMBL" id="MFC7749800.1"/>
    </source>
</evidence>
<organism evidence="14 15">
    <name type="scientific">Paenibacillus thermoaerophilus</name>
    <dbReference type="NCBI Taxonomy" id="1215385"/>
    <lineage>
        <taxon>Bacteria</taxon>
        <taxon>Bacillati</taxon>
        <taxon>Bacillota</taxon>
        <taxon>Bacilli</taxon>
        <taxon>Bacillales</taxon>
        <taxon>Paenibacillaceae</taxon>
        <taxon>Paenibacillus</taxon>
    </lineage>
</organism>
<evidence type="ECO:0000256" key="2">
    <source>
        <dbReference type="ARBA" id="ARBA00005120"/>
    </source>
</evidence>
<dbReference type="InterPro" id="IPR005263">
    <property type="entry name" value="DapA"/>
</dbReference>
<dbReference type="InterPro" id="IPR020624">
    <property type="entry name" value="Schiff_base-form_aldolases_CS"/>
</dbReference>
<feature type="binding site" evidence="12">
    <location>
        <position position="47"/>
    </location>
    <ligand>
        <name>pyruvate</name>
        <dbReference type="ChEBI" id="CHEBI:15361"/>
    </ligand>
</feature>
<dbReference type="RefSeq" id="WP_138789813.1">
    <property type="nucleotide sequence ID" value="NZ_JBHTGQ010000017.1"/>
</dbReference>
<dbReference type="PANTHER" id="PTHR12128">
    <property type="entry name" value="DIHYDRODIPICOLINATE SYNTHASE"/>
    <property type="match status" value="1"/>
</dbReference>